<keyword evidence="2" id="KW-0472">Membrane</keyword>
<dbReference type="AlphaFoldDB" id="A0AAD7IP38"/>
<evidence type="ECO:0000256" key="1">
    <source>
        <dbReference type="SAM" id="MobiDB-lite"/>
    </source>
</evidence>
<comment type="caution">
    <text evidence="3">The sequence shown here is derived from an EMBL/GenBank/DDBJ whole genome shotgun (WGS) entry which is preliminary data.</text>
</comment>
<sequence>MWEERGSKRAVRRAWAMCGLGGLVDDTHTSDLRRVDFSRHRRDAFAADFSFLFARALFTVQVVPLLLDLTGGLVTLLVLARFGSVQVRGTFSRTLNSNLAFGSGIGRTANLNPRSGSVRRSNVFEPERESGFSGMQILVRKCLYIFFRGTCLYSGRKISHIKIKPQQCQSHRRPTLRQAEGPLSMYLR</sequence>
<evidence type="ECO:0000256" key="2">
    <source>
        <dbReference type="SAM" id="Phobius"/>
    </source>
</evidence>
<keyword evidence="2" id="KW-1133">Transmembrane helix</keyword>
<name>A0AAD7IP38_9AGAR</name>
<gene>
    <name evidence="3" type="ORF">B0H16DRAFT_967774</name>
</gene>
<feature type="region of interest" description="Disordered" evidence="1">
    <location>
        <begin position="169"/>
        <end position="188"/>
    </location>
</feature>
<evidence type="ECO:0000313" key="3">
    <source>
        <dbReference type="EMBL" id="KAJ7746039.1"/>
    </source>
</evidence>
<feature type="transmembrane region" description="Helical" evidence="2">
    <location>
        <begin position="69"/>
        <end position="87"/>
    </location>
</feature>
<accession>A0AAD7IP38</accession>
<dbReference type="Proteomes" id="UP001215598">
    <property type="component" value="Unassembled WGS sequence"/>
</dbReference>
<dbReference type="EMBL" id="JARKIB010000081">
    <property type="protein sequence ID" value="KAJ7746039.1"/>
    <property type="molecule type" value="Genomic_DNA"/>
</dbReference>
<keyword evidence="4" id="KW-1185">Reference proteome</keyword>
<protein>
    <submittedName>
        <fullName evidence="3">Uncharacterized protein</fullName>
    </submittedName>
</protein>
<evidence type="ECO:0000313" key="4">
    <source>
        <dbReference type="Proteomes" id="UP001215598"/>
    </source>
</evidence>
<keyword evidence="2" id="KW-0812">Transmembrane</keyword>
<proteinExistence type="predicted"/>
<organism evidence="3 4">
    <name type="scientific">Mycena metata</name>
    <dbReference type="NCBI Taxonomy" id="1033252"/>
    <lineage>
        <taxon>Eukaryota</taxon>
        <taxon>Fungi</taxon>
        <taxon>Dikarya</taxon>
        <taxon>Basidiomycota</taxon>
        <taxon>Agaricomycotina</taxon>
        <taxon>Agaricomycetes</taxon>
        <taxon>Agaricomycetidae</taxon>
        <taxon>Agaricales</taxon>
        <taxon>Marasmiineae</taxon>
        <taxon>Mycenaceae</taxon>
        <taxon>Mycena</taxon>
    </lineage>
</organism>
<reference evidence="3" key="1">
    <citation type="submission" date="2023-03" db="EMBL/GenBank/DDBJ databases">
        <title>Massive genome expansion in bonnet fungi (Mycena s.s.) driven by repeated elements and novel gene families across ecological guilds.</title>
        <authorList>
            <consortium name="Lawrence Berkeley National Laboratory"/>
            <person name="Harder C.B."/>
            <person name="Miyauchi S."/>
            <person name="Viragh M."/>
            <person name="Kuo A."/>
            <person name="Thoen E."/>
            <person name="Andreopoulos B."/>
            <person name="Lu D."/>
            <person name="Skrede I."/>
            <person name="Drula E."/>
            <person name="Henrissat B."/>
            <person name="Morin E."/>
            <person name="Kohler A."/>
            <person name="Barry K."/>
            <person name="LaButti K."/>
            <person name="Morin E."/>
            <person name="Salamov A."/>
            <person name="Lipzen A."/>
            <person name="Mereny Z."/>
            <person name="Hegedus B."/>
            <person name="Baldrian P."/>
            <person name="Stursova M."/>
            <person name="Weitz H."/>
            <person name="Taylor A."/>
            <person name="Grigoriev I.V."/>
            <person name="Nagy L.G."/>
            <person name="Martin F."/>
            <person name="Kauserud H."/>
        </authorList>
    </citation>
    <scope>NUCLEOTIDE SEQUENCE</scope>
    <source>
        <strain evidence="3">CBHHK182m</strain>
    </source>
</reference>